<accession>A0AAQ1NX00</accession>
<organism evidence="1 2">
    <name type="scientific">Leptospira interrogans serovar Manilae</name>
    <dbReference type="NCBI Taxonomy" id="214675"/>
    <lineage>
        <taxon>Bacteria</taxon>
        <taxon>Pseudomonadati</taxon>
        <taxon>Spirochaetota</taxon>
        <taxon>Spirochaetia</taxon>
        <taxon>Leptospirales</taxon>
        <taxon>Leptospiraceae</taxon>
        <taxon>Leptospira</taxon>
    </lineage>
</organism>
<evidence type="ECO:0000313" key="2">
    <source>
        <dbReference type="Proteomes" id="UP000234460"/>
    </source>
</evidence>
<reference evidence="1 2" key="1">
    <citation type="submission" date="2017-11" db="EMBL/GenBank/DDBJ databases">
        <authorList>
            <person name="Lechat P."/>
        </authorList>
    </citation>
    <scope>NUCLEOTIDE SEQUENCE [LARGE SCALE GENOMIC DNA]</scope>
    <source>
        <strain evidence="1">L495</strain>
    </source>
</reference>
<sequence length="46" mass="5421">MDYFFEVIPLISNNQCKNNYYAAIHKTIHRDHCVQEATLNLSVIRP</sequence>
<evidence type="ECO:0000313" key="1">
    <source>
        <dbReference type="EMBL" id="SOR60930.1"/>
    </source>
</evidence>
<dbReference type="EMBL" id="OEJX01000016">
    <property type="protein sequence ID" value="SOR60930.1"/>
    <property type="molecule type" value="Genomic_DNA"/>
</dbReference>
<gene>
    <name evidence="1" type="ORF">LMANV2_230045</name>
</gene>
<protein>
    <submittedName>
        <fullName evidence="1">Uncharacterized protein</fullName>
    </submittedName>
</protein>
<dbReference type="AlphaFoldDB" id="A0AAQ1NX00"/>
<comment type="caution">
    <text evidence="1">The sequence shown here is derived from an EMBL/GenBank/DDBJ whole genome shotgun (WGS) entry which is preliminary data.</text>
</comment>
<dbReference type="Proteomes" id="UP000234460">
    <property type="component" value="Chromosome LMANV2"/>
</dbReference>
<proteinExistence type="predicted"/>
<name>A0AAQ1NX00_LEPIR</name>